<accession>A0A9J6EMZ6</accession>
<reference evidence="2" key="2">
    <citation type="submission" date="2021-09" db="EMBL/GenBank/DDBJ databases">
        <authorList>
            <person name="Jia N."/>
            <person name="Wang J."/>
            <person name="Shi W."/>
            <person name="Du L."/>
            <person name="Sun Y."/>
            <person name="Zhan W."/>
            <person name="Jiang J."/>
            <person name="Wang Q."/>
            <person name="Zhang B."/>
            <person name="Ji P."/>
            <person name="Sakyi L.B."/>
            <person name="Cui X."/>
            <person name="Yuan T."/>
            <person name="Jiang B."/>
            <person name="Yang W."/>
            <person name="Lam T.T.-Y."/>
            <person name="Chang Q."/>
            <person name="Ding S."/>
            <person name="Wang X."/>
            <person name="Zhu J."/>
            <person name="Ruan X."/>
            <person name="Zhao L."/>
            <person name="Wei J."/>
            <person name="Que T."/>
            <person name="Du C."/>
            <person name="Cheng J."/>
            <person name="Dai P."/>
            <person name="Han X."/>
            <person name="Huang E."/>
            <person name="Gao Y."/>
            <person name="Liu J."/>
            <person name="Shao H."/>
            <person name="Ye R."/>
            <person name="Li L."/>
            <person name="Wei W."/>
            <person name="Wang X."/>
            <person name="Wang C."/>
            <person name="Huo Q."/>
            <person name="Li W."/>
            <person name="Guo W."/>
            <person name="Chen H."/>
            <person name="Chen S."/>
            <person name="Zhou L."/>
            <person name="Zhou L."/>
            <person name="Ni X."/>
            <person name="Tian J."/>
            <person name="Zhou Y."/>
            <person name="Sheng Y."/>
            <person name="Liu T."/>
            <person name="Pan Y."/>
            <person name="Xia L."/>
            <person name="Li J."/>
            <person name="Zhao F."/>
            <person name="Cao W."/>
        </authorList>
    </citation>
    <scope>NUCLEOTIDE SEQUENCE</scope>
    <source>
        <strain evidence="2">Rmic-2018</strain>
        <tissue evidence="2">Larvae</tissue>
    </source>
</reference>
<evidence type="ECO:0000256" key="1">
    <source>
        <dbReference type="SAM" id="MobiDB-lite"/>
    </source>
</evidence>
<dbReference type="AlphaFoldDB" id="A0A9J6EMZ6"/>
<comment type="caution">
    <text evidence="2">The sequence shown here is derived from an EMBL/GenBank/DDBJ whole genome shotgun (WGS) entry which is preliminary data.</text>
</comment>
<evidence type="ECO:0000313" key="2">
    <source>
        <dbReference type="EMBL" id="KAH8035899.1"/>
    </source>
</evidence>
<organism evidence="2 3">
    <name type="scientific">Rhipicephalus microplus</name>
    <name type="common">Cattle tick</name>
    <name type="synonym">Boophilus microplus</name>
    <dbReference type="NCBI Taxonomy" id="6941"/>
    <lineage>
        <taxon>Eukaryota</taxon>
        <taxon>Metazoa</taxon>
        <taxon>Ecdysozoa</taxon>
        <taxon>Arthropoda</taxon>
        <taxon>Chelicerata</taxon>
        <taxon>Arachnida</taxon>
        <taxon>Acari</taxon>
        <taxon>Parasitiformes</taxon>
        <taxon>Ixodida</taxon>
        <taxon>Ixodoidea</taxon>
        <taxon>Ixodidae</taxon>
        <taxon>Rhipicephalinae</taxon>
        <taxon>Rhipicephalus</taxon>
        <taxon>Boophilus</taxon>
    </lineage>
</organism>
<name>A0A9J6EMZ6_RHIMP</name>
<reference evidence="2" key="1">
    <citation type="journal article" date="2020" name="Cell">
        <title>Large-Scale Comparative Analyses of Tick Genomes Elucidate Their Genetic Diversity and Vector Capacities.</title>
        <authorList>
            <consortium name="Tick Genome and Microbiome Consortium (TIGMIC)"/>
            <person name="Jia N."/>
            <person name="Wang J."/>
            <person name="Shi W."/>
            <person name="Du L."/>
            <person name="Sun Y."/>
            <person name="Zhan W."/>
            <person name="Jiang J.F."/>
            <person name="Wang Q."/>
            <person name="Zhang B."/>
            <person name="Ji P."/>
            <person name="Bell-Sakyi L."/>
            <person name="Cui X.M."/>
            <person name="Yuan T.T."/>
            <person name="Jiang B.G."/>
            <person name="Yang W.F."/>
            <person name="Lam T.T."/>
            <person name="Chang Q.C."/>
            <person name="Ding S.J."/>
            <person name="Wang X.J."/>
            <person name="Zhu J.G."/>
            <person name="Ruan X.D."/>
            <person name="Zhao L."/>
            <person name="Wei J.T."/>
            <person name="Ye R.Z."/>
            <person name="Que T.C."/>
            <person name="Du C.H."/>
            <person name="Zhou Y.H."/>
            <person name="Cheng J.X."/>
            <person name="Dai P.F."/>
            <person name="Guo W.B."/>
            <person name="Han X.H."/>
            <person name="Huang E.J."/>
            <person name="Li L.F."/>
            <person name="Wei W."/>
            <person name="Gao Y.C."/>
            <person name="Liu J.Z."/>
            <person name="Shao H.Z."/>
            <person name="Wang X."/>
            <person name="Wang C.C."/>
            <person name="Yang T.C."/>
            <person name="Huo Q.B."/>
            <person name="Li W."/>
            <person name="Chen H.Y."/>
            <person name="Chen S.E."/>
            <person name="Zhou L.G."/>
            <person name="Ni X.B."/>
            <person name="Tian J.H."/>
            <person name="Sheng Y."/>
            <person name="Liu T."/>
            <person name="Pan Y.S."/>
            <person name="Xia L.Y."/>
            <person name="Li J."/>
            <person name="Zhao F."/>
            <person name="Cao W.C."/>
        </authorList>
    </citation>
    <scope>NUCLEOTIDE SEQUENCE</scope>
    <source>
        <strain evidence="2">Rmic-2018</strain>
    </source>
</reference>
<feature type="compositionally biased region" description="Low complexity" evidence="1">
    <location>
        <begin position="191"/>
        <end position="216"/>
    </location>
</feature>
<keyword evidence="3" id="KW-1185">Reference proteome</keyword>
<protein>
    <submittedName>
        <fullName evidence="2">Uncharacterized protein</fullName>
    </submittedName>
</protein>
<evidence type="ECO:0000313" key="3">
    <source>
        <dbReference type="Proteomes" id="UP000821866"/>
    </source>
</evidence>
<feature type="region of interest" description="Disordered" evidence="1">
    <location>
        <begin position="165"/>
        <end position="251"/>
    </location>
</feature>
<dbReference type="VEuPathDB" id="VectorBase:LOC119181597"/>
<dbReference type="Proteomes" id="UP000821866">
    <property type="component" value="Chromosome 11"/>
</dbReference>
<gene>
    <name evidence="2" type="ORF">HPB51_010651</name>
</gene>
<sequence length="270" mass="28785">MGNEGSASLSSLVDTVHQTRVIELLIMYVDRIFPDETPRHKQEPQVAEEHYTLLEAVTLRRCSSAGDVECTLPDEATTQSQDSDDAAEPVVLASQLTVHIIAHMWKNTPPQVITNCFRHSGFVRPEHAAVADDGIEEVSAESTDDDMPDFRCCPSHRCGAAHHWCSGGGSEDAESEASDEGGLHQPPLANSGSSSSGGLDRPGAPSSASEDAAEPVAPVPPPRRSAARRVEARSCTRDTWSTTTSSSSQQVCSPLKSGAICQVSALRQTP</sequence>
<feature type="compositionally biased region" description="Low complexity" evidence="1">
    <location>
        <begin position="237"/>
        <end position="248"/>
    </location>
</feature>
<proteinExistence type="predicted"/>
<dbReference type="EMBL" id="JABSTU010000003">
    <property type="protein sequence ID" value="KAH8035899.1"/>
    <property type="molecule type" value="Genomic_DNA"/>
</dbReference>